<evidence type="ECO:0000313" key="3">
    <source>
        <dbReference type="Proteomes" id="UP000616839"/>
    </source>
</evidence>
<dbReference type="Pfam" id="PF00485">
    <property type="entry name" value="PRK"/>
    <property type="match status" value="1"/>
</dbReference>
<comment type="caution">
    <text evidence="2">The sequence shown here is derived from an EMBL/GenBank/DDBJ whole genome shotgun (WGS) entry which is preliminary data.</text>
</comment>
<proteinExistence type="predicted"/>
<dbReference type="Gene3D" id="3.40.50.300">
    <property type="entry name" value="P-loop containing nucleotide triphosphate hydrolases"/>
    <property type="match status" value="1"/>
</dbReference>
<accession>A0A927K596</accession>
<reference evidence="2" key="1">
    <citation type="submission" date="2020-09" db="EMBL/GenBank/DDBJ databases">
        <title>Nocardioides sp. strain MJB4 16S ribosomal RNA gene Genome sequencing and assembly.</title>
        <authorList>
            <person name="Kim I."/>
        </authorList>
    </citation>
    <scope>NUCLEOTIDE SEQUENCE</scope>
    <source>
        <strain evidence="2">MJB4</strain>
    </source>
</reference>
<dbReference type="SUPFAM" id="SSF52540">
    <property type="entry name" value="P-loop containing nucleoside triphosphate hydrolases"/>
    <property type="match status" value="1"/>
</dbReference>
<dbReference type="InterPro" id="IPR006083">
    <property type="entry name" value="PRK/URK"/>
</dbReference>
<evidence type="ECO:0000259" key="1">
    <source>
        <dbReference type="Pfam" id="PF00485"/>
    </source>
</evidence>
<dbReference type="RefSeq" id="WP_192141517.1">
    <property type="nucleotide sequence ID" value="NZ_JACYXZ010000001.1"/>
</dbReference>
<dbReference type="EMBL" id="JACYXZ010000001">
    <property type="protein sequence ID" value="MBD8869243.1"/>
    <property type="molecule type" value="Genomic_DNA"/>
</dbReference>
<protein>
    <submittedName>
        <fullName evidence="2">4-amino-4-deoxy-L-arabinose transferase</fullName>
    </submittedName>
</protein>
<dbReference type="AlphaFoldDB" id="A0A927K596"/>
<dbReference type="GO" id="GO:0005524">
    <property type="term" value="F:ATP binding"/>
    <property type="evidence" value="ECO:0007669"/>
    <property type="project" value="InterPro"/>
</dbReference>
<keyword evidence="3" id="KW-1185">Reference proteome</keyword>
<gene>
    <name evidence="2" type="ORF">IE331_06355</name>
</gene>
<organism evidence="2 3">
    <name type="scientific">Nocardioides donggukensis</name>
    <dbReference type="NCBI Taxonomy" id="2774019"/>
    <lineage>
        <taxon>Bacteria</taxon>
        <taxon>Bacillati</taxon>
        <taxon>Actinomycetota</taxon>
        <taxon>Actinomycetes</taxon>
        <taxon>Propionibacteriales</taxon>
        <taxon>Nocardioidaceae</taxon>
        <taxon>Nocardioides</taxon>
    </lineage>
</organism>
<dbReference type="GO" id="GO:0016301">
    <property type="term" value="F:kinase activity"/>
    <property type="evidence" value="ECO:0007669"/>
    <property type="project" value="InterPro"/>
</dbReference>
<dbReference type="InterPro" id="IPR027417">
    <property type="entry name" value="P-loop_NTPase"/>
</dbReference>
<name>A0A927K596_9ACTN</name>
<feature type="domain" description="Phosphoribulokinase/uridine kinase" evidence="1">
    <location>
        <begin position="73"/>
        <end position="145"/>
    </location>
</feature>
<sequence length="184" mass="19499">MDRTVAAVLAHAEAGPPTLGAGRLVCVDGPAGSGKTTLAVAVAAAGRATLVHMDDLYEGWDGLARVEAQLDGLLRPLSVGEPGSYRRYDWHAGAYAERHRVAPAPLLVLEGVGAGAAAYADLVSTLVFVDAAHDLRMRRGLDRDGESFAPHWEAWARAEAARFAADRTRERADLLVDHVGRLVG</sequence>
<dbReference type="Proteomes" id="UP000616839">
    <property type="component" value="Unassembled WGS sequence"/>
</dbReference>
<evidence type="ECO:0000313" key="2">
    <source>
        <dbReference type="EMBL" id="MBD8869243.1"/>
    </source>
</evidence>
<keyword evidence="2" id="KW-0808">Transferase</keyword>